<reference evidence="2 3" key="1">
    <citation type="submission" date="2019-03" db="EMBL/GenBank/DDBJ databases">
        <title>Genomic Encyclopedia of Type Strains, Phase III (KMG-III): the genomes of soil and plant-associated and newly described type strains.</title>
        <authorList>
            <person name="Whitman W."/>
        </authorList>
    </citation>
    <scope>NUCLEOTIDE SEQUENCE [LARGE SCALE GENOMIC DNA]</scope>
    <source>
        <strain evidence="2 3">CGMCC 1.7660</strain>
    </source>
</reference>
<name>A0A4R6WGK3_9PROT</name>
<keyword evidence="1" id="KW-0472">Membrane</keyword>
<dbReference type="RefSeq" id="WP_133615140.1">
    <property type="nucleotide sequence ID" value="NZ_SNYW01000014.1"/>
</dbReference>
<proteinExistence type="predicted"/>
<accession>A0A4R6WGK3</accession>
<comment type="caution">
    <text evidence="2">The sequence shown here is derived from an EMBL/GenBank/DDBJ whole genome shotgun (WGS) entry which is preliminary data.</text>
</comment>
<evidence type="ECO:0000313" key="3">
    <source>
        <dbReference type="Proteomes" id="UP000295783"/>
    </source>
</evidence>
<organism evidence="2 3">
    <name type="scientific">Dongia mobilis</name>
    <dbReference type="NCBI Taxonomy" id="578943"/>
    <lineage>
        <taxon>Bacteria</taxon>
        <taxon>Pseudomonadati</taxon>
        <taxon>Pseudomonadota</taxon>
        <taxon>Alphaproteobacteria</taxon>
        <taxon>Rhodospirillales</taxon>
        <taxon>Dongiaceae</taxon>
        <taxon>Dongia</taxon>
    </lineage>
</organism>
<keyword evidence="3" id="KW-1185">Reference proteome</keyword>
<sequence>MFGIGNWIATILLAAISLIGLVLWSHAHDIGMEIFGAGLLFFGILMIFRLITNAYGNEEKLS</sequence>
<evidence type="ECO:0000256" key="1">
    <source>
        <dbReference type="SAM" id="Phobius"/>
    </source>
</evidence>
<evidence type="ECO:0000313" key="2">
    <source>
        <dbReference type="EMBL" id="TDQ77550.1"/>
    </source>
</evidence>
<feature type="transmembrane region" description="Helical" evidence="1">
    <location>
        <begin position="30"/>
        <end position="51"/>
    </location>
</feature>
<gene>
    <name evidence="2" type="ORF">A8950_3702</name>
</gene>
<dbReference type="AlphaFoldDB" id="A0A4R6WGK3"/>
<keyword evidence="1" id="KW-1133">Transmembrane helix</keyword>
<keyword evidence="1" id="KW-0812">Transmembrane</keyword>
<feature type="transmembrane region" description="Helical" evidence="1">
    <location>
        <begin position="7"/>
        <end position="24"/>
    </location>
</feature>
<dbReference type="Proteomes" id="UP000295783">
    <property type="component" value="Unassembled WGS sequence"/>
</dbReference>
<protein>
    <submittedName>
        <fullName evidence="2">Uncharacterized protein</fullName>
    </submittedName>
</protein>
<dbReference type="EMBL" id="SNYW01000014">
    <property type="protein sequence ID" value="TDQ77550.1"/>
    <property type="molecule type" value="Genomic_DNA"/>
</dbReference>